<accession>A0ABP9P059</accession>
<sequence length="282" mass="31250">MPTPIQQALTLAADRGLLPTSMGTADLRELERSLLDRSFWSARTTHARYLKDLKALVERYVKGEGYNNDLAQLRIEARKLLVRYGYEPEKGFPGDAALGVPEAVPGSLQDLSSERRLNLIFDTQSKLMRGLGQKIRGLDRMETAPAWELVRIEDRRAPRDWLERWAIAADNVDSAGVYDLPGRMVARKDSPIWAALGSSALFDDALDVDHSPFAFQSGMGWLEVFAVDLPELQSVPDPRPLPANVIPFVAPEPEIFIGGQSTLDMLAARLRARQAAAEAARS</sequence>
<protein>
    <recommendedName>
        <fullName evidence="3">Core-binding (CB) domain-containing protein</fullName>
    </recommendedName>
</protein>
<proteinExistence type="predicted"/>
<dbReference type="RefSeq" id="WP_345735664.1">
    <property type="nucleotide sequence ID" value="NZ_BAABIA010000003.1"/>
</dbReference>
<evidence type="ECO:0000313" key="1">
    <source>
        <dbReference type="EMBL" id="GAA5137405.1"/>
    </source>
</evidence>
<evidence type="ECO:0000313" key="2">
    <source>
        <dbReference type="Proteomes" id="UP001499852"/>
    </source>
</evidence>
<gene>
    <name evidence="1" type="ORF">GCM10023213_14030</name>
</gene>
<evidence type="ECO:0008006" key="3">
    <source>
        <dbReference type="Google" id="ProtNLM"/>
    </source>
</evidence>
<organism evidence="1 2">
    <name type="scientific">Prosthecobacter algae</name>
    <dbReference type="NCBI Taxonomy" id="1144682"/>
    <lineage>
        <taxon>Bacteria</taxon>
        <taxon>Pseudomonadati</taxon>
        <taxon>Verrucomicrobiota</taxon>
        <taxon>Verrucomicrobiia</taxon>
        <taxon>Verrucomicrobiales</taxon>
        <taxon>Verrucomicrobiaceae</taxon>
        <taxon>Prosthecobacter</taxon>
    </lineage>
</organism>
<name>A0ABP9P059_9BACT</name>
<keyword evidence="2" id="KW-1185">Reference proteome</keyword>
<comment type="caution">
    <text evidence="1">The sequence shown here is derived from an EMBL/GenBank/DDBJ whole genome shotgun (WGS) entry which is preliminary data.</text>
</comment>
<reference evidence="2" key="1">
    <citation type="journal article" date="2019" name="Int. J. Syst. Evol. Microbiol.">
        <title>The Global Catalogue of Microorganisms (GCM) 10K type strain sequencing project: providing services to taxonomists for standard genome sequencing and annotation.</title>
        <authorList>
            <consortium name="The Broad Institute Genomics Platform"/>
            <consortium name="The Broad Institute Genome Sequencing Center for Infectious Disease"/>
            <person name="Wu L."/>
            <person name="Ma J."/>
        </authorList>
    </citation>
    <scope>NUCLEOTIDE SEQUENCE [LARGE SCALE GENOMIC DNA]</scope>
    <source>
        <strain evidence="2">JCM 18053</strain>
    </source>
</reference>
<dbReference type="Proteomes" id="UP001499852">
    <property type="component" value="Unassembled WGS sequence"/>
</dbReference>
<dbReference type="EMBL" id="BAABIA010000003">
    <property type="protein sequence ID" value="GAA5137405.1"/>
    <property type="molecule type" value="Genomic_DNA"/>
</dbReference>